<comment type="caution">
    <text evidence="3">The sequence shown here is derived from an EMBL/GenBank/DDBJ whole genome shotgun (WGS) entry which is preliminary data.</text>
</comment>
<reference evidence="3 4" key="1">
    <citation type="submission" date="2020-02" db="EMBL/GenBank/DDBJ databases">
        <title>Genome sequence of the type strain CGMCC 1.15528 of Mesorhizobium zhangyense.</title>
        <authorList>
            <person name="Gao J."/>
            <person name="Sun J."/>
        </authorList>
    </citation>
    <scope>NUCLEOTIDE SEQUENCE [LARGE SCALE GENOMIC DNA]</scope>
    <source>
        <strain evidence="3 4">CGMCC 1.15528</strain>
    </source>
</reference>
<evidence type="ECO:0000259" key="2">
    <source>
        <dbReference type="Pfam" id="PF01261"/>
    </source>
</evidence>
<name>A0A7C9VDN8_9HYPH</name>
<dbReference type="PANTHER" id="PTHR43489">
    <property type="entry name" value="ISOMERASE"/>
    <property type="match status" value="1"/>
</dbReference>
<keyword evidence="1 3" id="KW-0413">Isomerase</keyword>
<dbReference type="RefSeq" id="WP_165117758.1">
    <property type="nucleotide sequence ID" value="NZ_JAAKZG010000004.1"/>
</dbReference>
<keyword evidence="4" id="KW-1185">Reference proteome</keyword>
<organism evidence="3 4">
    <name type="scientific">Mesorhizobium zhangyense</name>
    <dbReference type="NCBI Taxonomy" id="1776730"/>
    <lineage>
        <taxon>Bacteria</taxon>
        <taxon>Pseudomonadati</taxon>
        <taxon>Pseudomonadota</taxon>
        <taxon>Alphaproteobacteria</taxon>
        <taxon>Hyphomicrobiales</taxon>
        <taxon>Phyllobacteriaceae</taxon>
        <taxon>Mesorhizobium</taxon>
    </lineage>
</organism>
<dbReference type="GO" id="GO:0016853">
    <property type="term" value="F:isomerase activity"/>
    <property type="evidence" value="ECO:0007669"/>
    <property type="project" value="UniProtKB-KW"/>
</dbReference>
<dbReference type="InterPro" id="IPR013022">
    <property type="entry name" value="Xyl_isomerase-like_TIM-brl"/>
</dbReference>
<dbReference type="InterPro" id="IPR036237">
    <property type="entry name" value="Xyl_isomerase-like_sf"/>
</dbReference>
<dbReference type="EMBL" id="JAAKZG010000004">
    <property type="protein sequence ID" value="NGN41908.1"/>
    <property type="molecule type" value="Genomic_DNA"/>
</dbReference>
<accession>A0A7C9VDN8</accession>
<dbReference type="AlphaFoldDB" id="A0A7C9VDN8"/>
<dbReference type="Pfam" id="PF01261">
    <property type="entry name" value="AP_endonuc_2"/>
    <property type="match status" value="1"/>
</dbReference>
<evidence type="ECO:0000256" key="1">
    <source>
        <dbReference type="ARBA" id="ARBA00023235"/>
    </source>
</evidence>
<evidence type="ECO:0000313" key="3">
    <source>
        <dbReference type="EMBL" id="NGN41908.1"/>
    </source>
</evidence>
<dbReference type="Proteomes" id="UP000481252">
    <property type="component" value="Unassembled WGS sequence"/>
</dbReference>
<sequence length="291" mass="33128">MKLGLNLSFAVKRWLGGRQMAAVVRELGFDKIQFTWDLIDPWWPEGPRDKIAREYARAFEDAGITVDSAFGGVASYSYNHFLAPTPELRDLGKQHLMRAIDLTAAMDVRAAGMPFGSYSAEDAVDPARREEIYKQALEAMVEVSRHAKRAGLSNILIEPVPLKTEFPSSAEDALRLMTDLDGQTDVPVRLLVDWGHAIFTPLFGNDANMDHWMDLVGPYIDSFHIQQTDGLYDRHWNFTRAGVIDRALLEDFWQRRGLTTQTYFLEIIYPFEERDEVVMADMKAGIALLRR</sequence>
<feature type="domain" description="Xylose isomerase-like TIM barrel" evidence="2">
    <location>
        <begin position="22"/>
        <end position="245"/>
    </location>
</feature>
<gene>
    <name evidence="3" type="ORF">G6N74_12585</name>
</gene>
<protein>
    <submittedName>
        <fullName evidence="3">Sugar phosphate isomerase/epimerase</fullName>
    </submittedName>
</protein>
<dbReference type="SUPFAM" id="SSF51658">
    <property type="entry name" value="Xylose isomerase-like"/>
    <property type="match status" value="1"/>
</dbReference>
<dbReference type="Gene3D" id="3.20.20.150">
    <property type="entry name" value="Divalent-metal-dependent TIM barrel enzymes"/>
    <property type="match status" value="1"/>
</dbReference>
<evidence type="ECO:0000313" key="4">
    <source>
        <dbReference type="Proteomes" id="UP000481252"/>
    </source>
</evidence>
<proteinExistence type="predicted"/>
<dbReference type="InterPro" id="IPR050417">
    <property type="entry name" value="Sugar_Epim/Isomerase"/>
</dbReference>